<name>A0A2W5SWU3_9BACT</name>
<feature type="transmembrane region" description="Helical" evidence="1">
    <location>
        <begin position="208"/>
        <end position="230"/>
    </location>
</feature>
<protein>
    <recommendedName>
        <fullName evidence="4">PEGA domain-containing protein</fullName>
    </recommendedName>
</protein>
<evidence type="ECO:0000313" key="3">
    <source>
        <dbReference type="Proteomes" id="UP000249061"/>
    </source>
</evidence>
<dbReference type="EMBL" id="QFQP01000066">
    <property type="protein sequence ID" value="PZR04016.1"/>
    <property type="molecule type" value="Genomic_DNA"/>
</dbReference>
<organism evidence="2 3">
    <name type="scientific">Archangium gephyra</name>
    <dbReference type="NCBI Taxonomy" id="48"/>
    <lineage>
        <taxon>Bacteria</taxon>
        <taxon>Pseudomonadati</taxon>
        <taxon>Myxococcota</taxon>
        <taxon>Myxococcia</taxon>
        <taxon>Myxococcales</taxon>
        <taxon>Cystobacterineae</taxon>
        <taxon>Archangiaceae</taxon>
        <taxon>Archangium</taxon>
    </lineage>
</organism>
<keyword evidence="1" id="KW-0472">Membrane</keyword>
<reference evidence="2 3" key="1">
    <citation type="submission" date="2017-08" db="EMBL/GenBank/DDBJ databases">
        <title>Infants hospitalized years apart are colonized by the same room-sourced microbial strains.</title>
        <authorList>
            <person name="Brooks B."/>
            <person name="Olm M.R."/>
            <person name="Firek B.A."/>
            <person name="Baker R."/>
            <person name="Thomas B.C."/>
            <person name="Morowitz M.J."/>
            <person name="Banfield J.F."/>
        </authorList>
    </citation>
    <scope>NUCLEOTIDE SEQUENCE [LARGE SCALE GENOMIC DNA]</scope>
    <source>
        <strain evidence="2">S2_003_000_R2_14</strain>
    </source>
</reference>
<dbReference type="AlphaFoldDB" id="A0A2W5SWU3"/>
<evidence type="ECO:0008006" key="4">
    <source>
        <dbReference type="Google" id="ProtNLM"/>
    </source>
</evidence>
<proteinExistence type="predicted"/>
<evidence type="ECO:0000313" key="2">
    <source>
        <dbReference type="EMBL" id="PZR04016.1"/>
    </source>
</evidence>
<keyword evidence="1" id="KW-0812">Transmembrane</keyword>
<evidence type="ECO:0000256" key="1">
    <source>
        <dbReference type="SAM" id="Phobius"/>
    </source>
</evidence>
<dbReference type="Proteomes" id="UP000249061">
    <property type="component" value="Unassembled WGS sequence"/>
</dbReference>
<gene>
    <name evidence="2" type="ORF">DI536_35010</name>
</gene>
<feature type="transmembrane region" description="Helical" evidence="1">
    <location>
        <begin position="270"/>
        <end position="291"/>
    </location>
</feature>
<accession>A0A2W5SWU3</accession>
<keyword evidence="1" id="KW-1133">Transmembrane helix</keyword>
<comment type="caution">
    <text evidence="2">The sequence shown here is derived from an EMBL/GenBank/DDBJ whole genome shotgun (WGS) entry which is preliminary data.</text>
</comment>
<sequence>MAAVVDATNVSDANVRRVQRATESALKQVSSLAVGEGPAFKKGAPRRCSDDCAQQLVSSLNAAGVVVLELRALDKSGEKLAVEAQLWLDGEKVGAKRGEGSVDGFDVSVRPALEALLPAWARKGYGGLRLQVEPGTVVKVDGRVASGKAGEVVAVPAGVHQVDVIFPEGHAVLQRLEVGEGSRVKVEAQSPEEAVSGKAPKRMSALRAVSYGTFVAGAAVLAGGLIAGAVGRGTAAGLSSCSGDVRDCATLVEVQRRQAESESYATTGNVLVGVGSGLAATGVALFIIDAVTD</sequence>